<evidence type="ECO:0000256" key="1">
    <source>
        <dbReference type="SAM" id="MobiDB-lite"/>
    </source>
</evidence>
<dbReference type="Proteomes" id="UP000799444">
    <property type="component" value="Unassembled WGS sequence"/>
</dbReference>
<accession>A0A9P4QX25</accession>
<protein>
    <submittedName>
        <fullName evidence="2">Uncharacterized protein</fullName>
    </submittedName>
</protein>
<dbReference type="AlphaFoldDB" id="A0A9P4QX25"/>
<gene>
    <name evidence="2" type="ORF">EJ04DRAFT_553973</name>
</gene>
<name>A0A9P4QX25_9PLEO</name>
<comment type="caution">
    <text evidence="2">The sequence shown here is derived from an EMBL/GenBank/DDBJ whole genome shotgun (WGS) entry which is preliminary data.</text>
</comment>
<evidence type="ECO:0000313" key="3">
    <source>
        <dbReference type="Proteomes" id="UP000799444"/>
    </source>
</evidence>
<feature type="region of interest" description="Disordered" evidence="1">
    <location>
        <begin position="156"/>
        <end position="183"/>
    </location>
</feature>
<sequence>MSASNPTDMPASSALSTLGRILNALEGKCTKEELRETLETLNKVTHVVTKYLMDLDSHIKARNEPAFVNTCSEFDKKLVYVCQMLHLLCEPLNPPEKDAVRREIHWPFDALGNLGKFICSINAELPPAVKELKEHLEEIWKLLAIGADRVPQENEGGAMLNTNPAPLTFQPWSGLRRNSRPEP</sequence>
<evidence type="ECO:0000313" key="2">
    <source>
        <dbReference type="EMBL" id="KAF2732536.1"/>
    </source>
</evidence>
<keyword evidence="3" id="KW-1185">Reference proteome</keyword>
<dbReference type="EMBL" id="ML996175">
    <property type="protein sequence ID" value="KAF2732536.1"/>
    <property type="molecule type" value="Genomic_DNA"/>
</dbReference>
<proteinExistence type="predicted"/>
<organism evidence="2 3">
    <name type="scientific">Polyplosphaeria fusca</name>
    <dbReference type="NCBI Taxonomy" id="682080"/>
    <lineage>
        <taxon>Eukaryota</taxon>
        <taxon>Fungi</taxon>
        <taxon>Dikarya</taxon>
        <taxon>Ascomycota</taxon>
        <taxon>Pezizomycotina</taxon>
        <taxon>Dothideomycetes</taxon>
        <taxon>Pleosporomycetidae</taxon>
        <taxon>Pleosporales</taxon>
        <taxon>Tetraplosphaeriaceae</taxon>
        <taxon>Polyplosphaeria</taxon>
    </lineage>
</organism>
<reference evidence="2" key="1">
    <citation type="journal article" date="2020" name="Stud. Mycol.">
        <title>101 Dothideomycetes genomes: a test case for predicting lifestyles and emergence of pathogens.</title>
        <authorList>
            <person name="Haridas S."/>
            <person name="Albert R."/>
            <person name="Binder M."/>
            <person name="Bloem J."/>
            <person name="Labutti K."/>
            <person name="Salamov A."/>
            <person name="Andreopoulos B."/>
            <person name="Baker S."/>
            <person name="Barry K."/>
            <person name="Bills G."/>
            <person name="Bluhm B."/>
            <person name="Cannon C."/>
            <person name="Castanera R."/>
            <person name="Culley D."/>
            <person name="Daum C."/>
            <person name="Ezra D."/>
            <person name="Gonzalez J."/>
            <person name="Henrissat B."/>
            <person name="Kuo A."/>
            <person name="Liang C."/>
            <person name="Lipzen A."/>
            <person name="Lutzoni F."/>
            <person name="Magnuson J."/>
            <person name="Mondo S."/>
            <person name="Nolan M."/>
            <person name="Ohm R."/>
            <person name="Pangilinan J."/>
            <person name="Park H.-J."/>
            <person name="Ramirez L."/>
            <person name="Alfaro M."/>
            <person name="Sun H."/>
            <person name="Tritt A."/>
            <person name="Yoshinaga Y."/>
            <person name="Zwiers L.-H."/>
            <person name="Turgeon B."/>
            <person name="Goodwin S."/>
            <person name="Spatafora J."/>
            <person name="Crous P."/>
            <person name="Grigoriev I."/>
        </authorList>
    </citation>
    <scope>NUCLEOTIDE SEQUENCE</scope>
    <source>
        <strain evidence="2">CBS 125425</strain>
    </source>
</reference>